<organism evidence="3 4">
    <name type="scientific">Edaphobacter aggregans</name>
    <dbReference type="NCBI Taxonomy" id="570835"/>
    <lineage>
        <taxon>Bacteria</taxon>
        <taxon>Pseudomonadati</taxon>
        <taxon>Acidobacteriota</taxon>
        <taxon>Terriglobia</taxon>
        <taxon>Terriglobales</taxon>
        <taxon>Acidobacteriaceae</taxon>
        <taxon>Edaphobacter</taxon>
    </lineage>
</organism>
<evidence type="ECO:0000313" key="3">
    <source>
        <dbReference type="EMBL" id="RSL17226.1"/>
    </source>
</evidence>
<evidence type="ECO:0000313" key="4">
    <source>
        <dbReference type="Proteomes" id="UP000269669"/>
    </source>
</evidence>
<name>A0A3R9QAL8_9BACT</name>
<proteinExistence type="predicted"/>
<dbReference type="EMBL" id="RSDW01000001">
    <property type="protein sequence ID" value="RSL17226.1"/>
    <property type="molecule type" value="Genomic_DNA"/>
</dbReference>
<sequence length="157" mass="17719">MRFRPAVLALVLLLPFATTCRSFAQDDQLKPVPKEQLDVIKVLLAQEAAWNNGDLETFTQSYKNSPDILFVTTNMVNRGFEGMLEAYRRNYPNRAAMGNLSFSELEAHPLDEKFAVVLGKYHLDRSKKDGGNAEGRFSLVLEKTDKGWKIIVDHTTG</sequence>
<feature type="chain" id="PRO_5018790400" evidence="1">
    <location>
        <begin position="25"/>
        <end position="157"/>
    </location>
</feature>
<dbReference type="AlphaFoldDB" id="A0A3R9QAL8"/>
<feature type="domain" description="DUF4440" evidence="2">
    <location>
        <begin position="41"/>
        <end position="150"/>
    </location>
</feature>
<accession>A0A3R9QAL8</accession>
<evidence type="ECO:0000256" key="1">
    <source>
        <dbReference type="SAM" id="SignalP"/>
    </source>
</evidence>
<comment type="caution">
    <text evidence="3">The sequence shown here is derived from an EMBL/GenBank/DDBJ whole genome shotgun (WGS) entry which is preliminary data.</text>
</comment>
<dbReference type="Gene3D" id="3.10.450.50">
    <property type="match status" value="1"/>
</dbReference>
<dbReference type="Proteomes" id="UP000269669">
    <property type="component" value="Unassembled WGS sequence"/>
</dbReference>
<dbReference type="InterPro" id="IPR027843">
    <property type="entry name" value="DUF4440"/>
</dbReference>
<dbReference type="SUPFAM" id="SSF54427">
    <property type="entry name" value="NTF2-like"/>
    <property type="match status" value="1"/>
</dbReference>
<dbReference type="InterPro" id="IPR032710">
    <property type="entry name" value="NTF2-like_dom_sf"/>
</dbReference>
<dbReference type="Pfam" id="PF14534">
    <property type="entry name" value="DUF4440"/>
    <property type="match status" value="1"/>
</dbReference>
<gene>
    <name evidence="3" type="ORF">EDE15_2756</name>
</gene>
<evidence type="ECO:0000259" key="2">
    <source>
        <dbReference type="Pfam" id="PF14534"/>
    </source>
</evidence>
<keyword evidence="1" id="KW-0732">Signal</keyword>
<protein>
    <submittedName>
        <fullName evidence="3">Uncharacterized protein (TIGR02246 family)</fullName>
    </submittedName>
</protein>
<keyword evidence="4" id="KW-1185">Reference proteome</keyword>
<feature type="signal peptide" evidence="1">
    <location>
        <begin position="1"/>
        <end position="24"/>
    </location>
</feature>
<reference evidence="3 4" key="1">
    <citation type="submission" date="2018-12" db="EMBL/GenBank/DDBJ databases">
        <title>Sequencing of bacterial isolates from soil warming experiment in Harvard Forest, Massachusetts, USA.</title>
        <authorList>
            <person name="Deangelis K."/>
        </authorList>
    </citation>
    <scope>NUCLEOTIDE SEQUENCE [LARGE SCALE GENOMIC DNA]</scope>
    <source>
        <strain evidence="3 4">EB153</strain>
    </source>
</reference>
<dbReference type="RefSeq" id="WP_125485741.1">
    <property type="nucleotide sequence ID" value="NZ_RSDW01000001.1"/>
</dbReference>
<dbReference type="OrthoDB" id="120856at2"/>